<dbReference type="EMBL" id="OBDZ01000010">
    <property type="protein sequence ID" value="SNY26891.1"/>
    <property type="molecule type" value="Genomic_DNA"/>
</dbReference>
<reference evidence="2" key="1">
    <citation type="submission" date="2017-09" db="EMBL/GenBank/DDBJ databases">
        <authorList>
            <person name="Varghese N."/>
            <person name="Submissions S."/>
        </authorList>
    </citation>
    <scope>NUCLEOTIDE SEQUENCE [LARGE SCALE GENOMIC DNA]</scope>
    <source>
        <strain evidence="2">MSL47</strain>
    </source>
</reference>
<name>A0A285GXB6_9FIRM</name>
<accession>A0A285GXB6</accession>
<evidence type="ECO:0000313" key="2">
    <source>
        <dbReference type="Proteomes" id="UP000219573"/>
    </source>
</evidence>
<dbReference type="InterPro" id="IPR009303">
    <property type="entry name" value="DUF960"/>
</dbReference>
<gene>
    <name evidence="1" type="ORF">SAMN06265827_11068</name>
</gene>
<dbReference type="Pfam" id="PF06124">
    <property type="entry name" value="DUF960"/>
    <property type="match status" value="1"/>
</dbReference>
<proteinExistence type="predicted"/>
<dbReference type="AlphaFoldDB" id="A0A285GXB6"/>
<dbReference type="Gene3D" id="3.10.450.150">
    <property type="entry name" value="enterococcus faecalis protein"/>
    <property type="match status" value="1"/>
</dbReference>
<protein>
    <submittedName>
        <fullName evidence="1">Uncharacterized protein</fullName>
    </submittedName>
</protein>
<dbReference type="Proteomes" id="UP000219573">
    <property type="component" value="Unassembled WGS sequence"/>
</dbReference>
<sequence>MFDIGQDRYITKGIKYSLDSKLQIILWQMIEEARKEVALDYLQIFKLSKYSKNGRGLQRIIHTQEQPEYERTIYVPVEKCINEKVYVIDDKTHSTMLLASEY</sequence>
<dbReference type="RefSeq" id="WP_097017639.1">
    <property type="nucleotide sequence ID" value="NZ_OBDZ01000010.1"/>
</dbReference>
<keyword evidence="2" id="KW-1185">Reference proteome</keyword>
<organism evidence="1 2">
    <name type="scientific">Orenia metallireducens</name>
    <dbReference type="NCBI Taxonomy" id="1413210"/>
    <lineage>
        <taxon>Bacteria</taxon>
        <taxon>Bacillati</taxon>
        <taxon>Bacillota</taxon>
        <taxon>Clostridia</taxon>
        <taxon>Halanaerobiales</taxon>
        <taxon>Halobacteroidaceae</taxon>
        <taxon>Orenia</taxon>
    </lineage>
</organism>
<evidence type="ECO:0000313" key="1">
    <source>
        <dbReference type="EMBL" id="SNY26891.1"/>
    </source>
</evidence>